<dbReference type="InterPro" id="IPR021331">
    <property type="entry name" value="Hva1_TUDOR"/>
</dbReference>
<dbReference type="OrthoDB" id="10052172at2759"/>
<gene>
    <name evidence="3" type="ORF">L211DRAFT_787990</name>
</gene>
<sequence length="79" mass="8525">MTNAKYKEGQQVEYKPVGGRDSNTSSSTGTIERVITEDSPAGSTGVTVKADPEHPRYEIKNNNTGKTSAVKEENILKAI</sequence>
<dbReference type="EMBL" id="ML121549">
    <property type="protein sequence ID" value="RPB22805.1"/>
    <property type="molecule type" value="Genomic_DNA"/>
</dbReference>
<protein>
    <recommendedName>
        <fullName evidence="2">Hypervirulence associated protein TUDOR domain-containing protein</fullName>
    </recommendedName>
</protein>
<feature type="compositionally biased region" description="Polar residues" evidence="1">
    <location>
        <begin position="21"/>
        <end position="30"/>
    </location>
</feature>
<reference evidence="3 4" key="1">
    <citation type="journal article" date="2018" name="Nat. Ecol. Evol.">
        <title>Pezizomycetes genomes reveal the molecular basis of ectomycorrhizal truffle lifestyle.</title>
        <authorList>
            <person name="Murat C."/>
            <person name="Payen T."/>
            <person name="Noel B."/>
            <person name="Kuo A."/>
            <person name="Morin E."/>
            <person name="Chen J."/>
            <person name="Kohler A."/>
            <person name="Krizsan K."/>
            <person name="Balestrini R."/>
            <person name="Da Silva C."/>
            <person name="Montanini B."/>
            <person name="Hainaut M."/>
            <person name="Levati E."/>
            <person name="Barry K.W."/>
            <person name="Belfiori B."/>
            <person name="Cichocki N."/>
            <person name="Clum A."/>
            <person name="Dockter R.B."/>
            <person name="Fauchery L."/>
            <person name="Guy J."/>
            <person name="Iotti M."/>
            <person name="Le Tacon F."/>
            <person name="Lindquist E.A."/>
            <person name="Lipzen A."/>
            <person name="Malagnac F."/>
            <person name="Mello A."/>
            <person name="Molinier V."/>
            <person name="Miyauchi S."/>
            <person name="Poulain J."/>
            <person name="Riccioni C."/>
            <person name="Rubini A."/>
            <person name="Sitrit Y."/>
            <person name="Splivallo R."/>
            <person name="Traeger S."/>
            <person name="Wang M."/>
            <person name="Zifcakova L."/>
            <person name="Wipf D."/>
            <person name="Zambonelli A."/>
            <person name="Paolocci F."/>
            <person name="Nowrousian M."/>
            <person name="Ottonello S."/>
            <person name="Baldrian P."/>
            <person name="Spatafora J.W."/>
            <person name="Henrissat B."/>
            <person name="Nagy L.G."/>
            <person name="Aury J.M."/>
            <person name="Wincker P."/>
            <person name="Grigoriev I.V."/>
            <person name="Bonfante P."/>
            <person name="Martin F.M."/>
        </authorList>
    </citation>
    <scope>NUCLEOTIDE SEQUENCE [LARGE SCALE GENOMIC DNA]</scope>
    <source>
        <strain evidence="3 4">ATCC MYA-4762</strain>
    </source>
</reference>
<accession>A0A3N4LXM7</accession>
<evidence type="ECO:0000259" key="2">
    <source>
        <dbReference type="Pfam" id="PF11160"/>
    </source>
</evidence>
<name>A0A3N4LXM7_9PEZI</name>
<dbReference type="Proteomes" id="UP000267821">
    <property type="component" value="Unassembled WGS sequence"/>
</dbReference>
<keyword evidence="4" id="KW-1185">Reference proteome</keyword>
<evidence type="ECO:0000313" key="4">
    <source>
        <dbReference type="Proteomes" id="UP000267821"/>
    </source>
</evidence>
<feature type="region of interest" description="Disordered" evidence="1">
    <location>
        <begin position="1"/>
        <end position="65"/>
    </location>
</feature>
<proteinExistence type="predicted"/>
<feature type="compositionally biased region" description="Basic and acidic residues" evidence="1">
    <location>
        <begin position="1"/>
        <end position="10"/>
    </location>
</feature>
<dbReference type="Pfam" id="PF11160">
    <property type="entry name" value="Hva1_TUDOR"/>
    <property type="match status" value="1"/>
</dbReference>
<dbReference type="AlphaFoldDB" id="A0A3N4LXM7"/>
<feature type="domain" description="Hypervirulence associated protein TUDOR" evidence="2">
    <location>
        <begin position="9"/>
        <end position="75"/>
    </location>
</feature>
<evidence type="ECO:0000313" key="3">
    <source>
        <dbReference type="EMBL" id="RPB22805.1"/>
    </source>
</evidence>
<organism evidence="3 4">
    <name type="scientific">Terfezia boudieri ATCC MYA-4762</name>
    <dbReference type="NCBI Taxonomy" id="1051890"/>
    <lineage>
        <taxon>Eukaryota</taxon>
        <taxon>Fungi</taxon>
        <taxon>Dikarya</taxon>
        <taxon>Ascomycota</taxon>
        <taxon>Pezizomycotina</taxon>
        <taxon>Pezizomycetes</taxon>
        <taxon>Pezizales</taxon>
        <taxon>Pezizaceae</taxon>
        <taxon>Terfezia</taxon>
    </lineage>
</organism>
<feature type="compositionally biased region" description="Basic and acidic residues" evidence="1">
    <location>
        <begin position="50"/>
        <end position="59"/>
    </location>
</feature>
<evidence type="ECO:0000256" key="1">
    <source>
        <dbReference type="SAM" id="MobiDB-lite"/>
    </source>
</evidence>
<dbReference type="InParanoid" id="A0A3N4LXM7"/>